<dbReference type="SUPFAM" id="SSF46785">
    <property type="entry name" value="Winged helix' DNA-binding domain"/>
    <property type="match status" value="1"/>
</dbReference>
<evidence type="ECO:0000313" key="3">
    <source>
        <dbReference type="Proteomes" id="UP001054846"/>
    </source>
</evidence>
<protein>
    <submittedName>
        <fullName evidence="2">Helix-turn-helix transcriptional regulator</fullName>
    </submittedName>
</protein>
<dbReference type="InterPro" id="IPR036390">
    <property type="entry name" value="WH_DNA-bd_sf"/>
</dbReference>
<dbReference type="InterPro" id="IPR036388">
    <property type="entry name" value="WH-like_DNA-bd_sf"/>
</dbReference>
<reference evidence="2 3" key="1">
    <citation type="journal article" date="2021" name="Genome Biol. Evol.">
        <title>Complete Genome Sequencing of a Novel Gloeobacter Species from a Waterfall Cave in Mexico.</title>
        <authorList>
            <person name="Saw J.H."/>
            <person name="Cardona T."/>
            <person name="Montejano G."/>
        </authorList>
    </citation>
    <scope>NUCLEOTIDE SEQUENCE [LARGE SCALE GENOMIC DNA]</scope>
    <source>
        <strain evidence="2">MG652769</strain>
    </source>
</reference>
<dbReference type="InterPro" id="IPR005149">
    <property type="entry name" value="Tscrpt_reg_PadR_N"/>
</dbReference>
<dbReference type="Proteomes" id="UP001054846">
    <property type="component" value="Chromosome"/>
</dbReference>
<sequence length="118" mass="13232">MDPERFLPLTPAVFQILLALADGERHGYGIVREVEQRSEGRAHLGLGTLYSTIKRLLAEGLVEQSQWRPDPALDDERRRYYRLSELGRRVAVAEAERLVALVADARAKKLLAAPEVLG</sequence>
<evidence type="ECO:0000313" key="2">
    <source>
        <dbReference type="EMBL" id="UFP96767.1"/>
    </source>
</evidence>
<keyword evidence="3" id="KW-1185">Reference proteome</keyword>
<dbReference type="PANTHER" id="PTHR33169:SF13">
    <property type="entry name" value="PADR-FAMILY TRANSCRIPTIONAL REGULATOR"/>
    <property type="match status" value="1"/>
</dbReference>
<dbReference type="RefSeq" id="WP_230844101.1">
    <property type="nucleotide sequence ID" value="NZ_CP063845.1"/>
</dbReference>
<dbReference type="Pfam" id="PF03551">
    <property type="entry name" value="PadR"/>
    <property type="match status" value="1"/>
</dbReference>
<feature type="domain" description="Transcription regulator PadR N-terminal" evidence="1">
    <location>
        <begin position="16"/>
        <end position="90"/>
    </location>
</feature>
<organism evidence="2 3">
    <name type="scientific">Gloeobacter morelensis MG652769</name>
    <dbReference type="NCBI Taxonomy" id="2781736"/>
    <lineage>
        <taxon>Bacteria</taxon>
        <taxon>Bacillati</taxon>
        <taxon>Cyanobacteriota</taxon>
        <taxon>Cyanophyceae</taxon>
        <taxon>Gloeobacterales</taxon>
        <taxon>Gloeobacteraceae</taxon>
        <taxon>Gloeobacter</taxon>
        <taxon>Gloeobacter morelensis</taxon>
    </lineage>
</organism>
<name>A0ABY3PSQ1_9CYAN</name>
<gene>
    <name evidence="2" type="ORF">ISF26_11385</name>
</gene>
<dbReference type="Gene3D" id="1.10.10.10">
    <property type="entry name" value="Winged helix-like DNA-binding domain superfamily/Winged helix DNA-binding domain"/>
    <property type="match status" value="1"/>
</dbReference>
<dbReference type="InterPro" id="IPR052509">
    <property type="entry name" value="Metal_resp_DNA-bind_regulator"/>
</dbReference>
<evidence type="ECO:0000259" key="1">
    <source>
        <dbReference type="Pfam" id="PF03551"/>
    </source>
</evidence>
<dbReference type="PANTHER" id="PTHR33169">
    <property type="entry name" value="PADR-FAMILY TRANSCRIPTIONAL REGULATOR"/>
    <property type="match status" value="1"/>
</dbReference>
<accession>A0ABY3PSQ1</accession>
<proteinExistence type="predicted"/>
<dbReference type="EMBL" id="CP063845">
    <property type="protein sequence ID" value="UFP96767.1"/>
    <property type="molecule type" value="Genomic_DNA"/>
</dbReference>